<comment type="caution">
    <text evidence="2">The sequence shown here is derived from an EMBL/GenBank/DDBJ whole genome shotgun (WGS) entry which is preliminary data.</text>
</comment>
<dbReference type="Proteomes" id="UP000475862">
    <property type="component" value="Unassembled WGS sequence"/>
</dbReference>
<sequence>MFMTIVIISVGFPNIFNVSMASIPTFDVAPISSLKWSVYGNIMTIIRQRLENCTHKIPMTPSGNIFYRENLSITQLNIYSHSNQYNNANIYIYYKKQLILNIFHIFIYFLYLLIIKYKKITHKLKTLNYNFTLIIISTYYFKKVYQIEFFSKTNIEKVSCCCKFSSRNYKKFLIKQNMFSIHNEKKLIYIIKIKIKITKYAKTCH</sequence>
<protein>
    <submittedName>
        <fullName evidence="2">Uncharacterized protein</fullName>
    </submittedName>
</protein>
<reference evidence="2 3" key="1">
    <citation type="submission" date="2019-08" db="EMBL/GenBank/DDBJ databases">
        <title>The genome of the soybean aphid Biotype 1, its phylome, world population structure and adaptation to the North American continent.</title>
        <authorList>
            <person name="Giordano R."/>
            <person name="Donthu R.K."/>
            <person name="Hernandez A.G."/>
            <person name="Wright C.L."/>
            <person name="Zimin A.V."/>
        </authorList>
    </citation>
    <scope>NUCLEOTIDE SEQUENCE [LARGE SCALE GENOMIC DNA]</scope>
    <source>
        <tissue evidence="2">Whole aphids</tissue>
    </source>
</reference>
<keyword evidence="1" id="KW-0812">Transmembrane</keyword>
<evidence type="ECO:0000313" key="3">
    <source>
        <dbReference type="Proteomes" id="UP000475862"/>
    </source>
</evidence>
<keyword evidence="3" id="KW-1185">Reference proteome</keyword>
<accession>A0A6G0U1T8</accession>
<keyword evidence="1" id="KW-0472">Membrane</keyword>
<dbReference type="AlphaFoldDB" id="A0A6G0U1T8"/>
<dbReference type="EMBL" id="VYZN01000009">
    <property type="protein sequence ID" value="KAE9542903.1"/>
    <property type="molecule type" value="Genomic_DNA"/>
</dbReference>
<keyword evidence="1" id="KW-1133">Transmembrane helix</keyword>
<organism evidence="2 3">
    <name type="scientific">Aphis glycines</name>
    <name type="common">Soybean aphid</name>
    <dbReference type="NCBI Taxonomy" id="307491"/>
    <lineage>
        <taxon>Eukaryota</taxon>
        <taxon>Metazoa</taxon>
        <taxon>Ecdysozoa</taxon>
        <taxon>Arthropoda</taxon>
        <taxon>Hexapoda</taxon>
        <taxon>Insecta</taxon>
        <taxon>Pterygota</taxon>
        <taxon>Neoptera</taxon>
        <taxon>Paraneoptera</taxon>
        <taxon>Hemiptera</taxon>
        <taxon>Sternorrhyncha</taxon>
        <taxon>Aphidomorpha</taxon>
        <taxon>Aphidoidea</taxon>
        <taxon>Aphididae</taxon>
        <taxon>Aphidini</taxon>
        <taxon>Aphis</taxon>
        <taxon>Aphis</taxon>
    </lineage>
</organism>
<evidence type="ECO:0000256" key="1">
    <source>
        <dbReference type="SAM" id="Phobius"/>
    </source>
</evidence>
<name>A0A6G0U1T8_APHGL</name>
<proteinExistence type="predicted"/>
<gene>
    <name evidence="2" type="ORF">AGLY_002814</name>
</gene>
<evidence type="ECO:0000313" key="2">
    <source>
        <dbReference type="EMBL" id="KAE9542903.1"/>
    </source>
</evidence>
<feature type="transmembrane region" description="Helical" evidence="1">
    <location>
        <begin position="98"/>
        <end position="115"/>
    </location>
</feature>